<organism evidence="2 3">
    <name type="scientific">Vitreoscilla massiliensis</name>
    <dbReference type="NCBI Taxonomy" id="1689272"/>
    <lineage>
        <taxon>Bacteria</taxon>
        <taxon>Pseudomonadati</taxon>
        <taxon>Pseudomonadota</taxon>
        <taxon>Betaproteobacteria</taxon>
        <taxon>Neisseriales</taxon>
        <taxon>Neisseriaceae</taxon>
        <taxon>Vitreoscilla</taxon>
    </lineage>
</organism>
<name>A0ABY4E8H1_9NEIS</name>
<proteinExistence type="predicted"/>
<evidence type="ECO:0000313" key="3">
    <source>
        <dbReference type="Proteomes" id="UP000832011"/>
    </source>
</evidence>
<dbReference type="RefSeq" id="WP_058305580.1">
    <property type="nucleotide sequence ID" value="NZ_CABKVG010000007.1"/>
</dbReference>
<dbReference type="Proteomes" id="UP000832011">
    <property type="component" value="Chromosome"/>
</dbReference>
<gene>
    <name evidence="2" type="ORF">LVJ82_01530</name>
</gene>
<evidence type="ECO:0000313" key="2">
    <source>
        <dbReference type="EMBL" id="UOO89697.1"/>
    </source>
</evidence>
<feature type="transmembrane region" description="Helical" evidence="1">
    <location>
        <begin position="48"/>
        <end position="69"/>
    </location>
</feature>
<keyword evidence="3" id="KW-1185">Reference proteome</keyword>
<reference evidence="2 3" key="1">
    <citation type="journal article" date="2022" name="Res Sq">
        <title>Evolution of multicellular longitudinally dividing oral cavity symbionts (Neisseriaceae).</title>
        <authorList>
            <person name="Nyongesa S."/>
            <person name="Weber P."/>
            <person name="Bernet E."/>
            <person name="Pullido F."/>
            <person name="Nieckarz M."/>
            <person name="Delaby M."/>
            <person name="Nieves C."/>
            <person name="Viehboeck T."/>
            <person name="Krause N."/>
            <person name="Rivera-Millot A."/>
            <person name="Nakamura A."/>
            <person name="Vischer N."/>
            <person name="VanNieuwenhze M."/>
            <person name="Brun Y."/>
            <person name="Cava F."/>
            <person name="Bulgheresi S."/>
            <person name="Veyrier F."/>
        </authorList>
    </citation>
    <scope>NUCLEOTIDE SEQUENCE [LARGE SCALE GENOMIC DNA]</scope>
    <source>
        <strain evidence="2 3">SN4</strain>
    </source>
</reference>
<accession>A0ABY4E8H1</accession>
<sequence length="99" mass="11270">MDAGLVKSAPITSWSKMPWRLLSWLLATPLALILLLHPAAILGEDGSYSHSLVMLVMYGTSIGFTHAVGYRPVKPIFRYLMYPLLGWVLMLWGYVDWFR</sequence>
<keyword evidence="1" id="KW-0472">Membrane</keyword>
<dbReference type="Pfam" id="PF09600">
    <property type="entry name" value="Cyd_oper_YbgE"/>
    <property type="match status" value="1"/>
</dbReference>
<dbReference type="InterPro" id="IPR011846">
    <property type="entry name" value="Cyd_oper_YbgE"/>
</dbReference>
<keyword evidence="1" id="KW-0812">Transmembrane</keyword>
<keyword evidence="1" id="KW-1133">Transmembrane helix</keyword>
<protein>
    <recommendedName>
        <fullName evidence="4">Cyd operon protein YbgE</fullName>
    </recommendedName>
</protein>
<feature type="transmembrane region" description="Helical" evidence="1">
    <location>
        <begin position="21"/>
        <end position="42"/>
    </location>
</feature>
<evidence type="ECO:0008006" key="4">
    <source>
        <dbReference type="Google" id="ProtNLM"/>
    </source>
</evidence>
<dbReference type="EMBL" id="CP091511">
    <property type="protein sequence ID" value="UOO89697.1"/>
    <property type="molecule type" value="Genomic_DNA"/>
</dbReference>
<evidence type="ECO:0000256" key="1">
    <source>
        <dbReference type="SAM" id="Phobius"/>
    </source>
</evidence>
<feature type="transmembrane region" description="Helical" evidence="1">
    <location>
        <begin position="76"/>
        <end position="95"/>
    </location>
</feature>